<evidence type="ECO:0000259" key="3">
    <source>
        <dbReference type="Pfam" id="PF25917"/>
    </source>
</evidence>
<dbReference type="RefSeq" id="WP_345316059.1">
    <property type="nucleotide sequence ID" value="NZ_BAABLF010000006.1"/>
</dbReference>
<dbReference type="Pfam" id="PF25989">
    <property type="entry name" value="YknX_C"/>
    <property type="match status" value="1"/>
</dbReference>
<feature type="domain" description="YknX-like C-terminal permuted SH3-like" evidence="5">
    <location>
        <begin position="278"/>
        <end position="344"/>
    </location>
</feature>
<dbReference type="SUPFAM" id="SSF111369">
    <property type="entry name" value="HlyD-like secretion proteins"/>
    <property type="match status" value="1"/>
</dbReference>
<dbReference type="Gene3D" id="2.40.50.100">
    <property type="match status" value="1"/>
</dbReference>
<dbReference type="Gene3D" id="2.40.30.170">
    <property type="match status" value="1"/>
</dbReference>
<dbReference type="NCBIfam" id="TIGR01730">
    <property type="entry name" value="RND_mfp"/>
    <property type="match status" value="1"/>
</dbReference>
<keyword evidence="2" id="KW-0732">Signal</keyword>
<comment type="caution">
    <text evidence="6">The sequence shown here is derived from an EMBL/GenBank/DDBJ whole genome shotgun (WGS) entry which is preliminary data.</text>
</comment>
<organism evidence="6 7">
    <name type="scientific">Ferrimonas gelatinilytica</name>
    <dbReference type="NCBI Taxonomy" id="1255257"/>
    <lineage>
        <taxon>Bacteria</taxon>
        <taxon>Pseudomonadati</taxon>
        <taxon>Pseudomonadota</taxon>
        <taxon>Gammaproteobacteria</taxon>
        <taxon>Alteromonadales</taxon>
        <taxon>Ferrimonadaceae</taxon>
        <taxon>Ferrimonas</taxon>
    </lineage>
</organism>
<evidence type="ECO:0000313" key="7">
    <source>
        <dbReference type="Proteomes" id="UP001501600"/>
    </source>
</evidence>
<dbReference type="Gene3D" id="1.10.287.470">
    <property type="entry name" value="Helix hairpin bin"/>
    <property type="match status" value="1"/>
</dbReference>
<evidence type="ECO:0000259" key="4">
    <source>
        <dbReference type="Pfam" id="PF25954"/>
    </source>
</evidence>
<dbReference type="Gene3D" id="2.40.420.20">
    <property type="match status" value="1"/>
</dbReference>
<name>A0ABP9RYR4_9GAMM</name>
<feature type="signal peptide" evidence="2">
    <location>
        <begin position="1"/>
        <end position="26"/>
    </location>
</feature>
<dbReference type="PANTHER" id="PTHR30469:SF13">
    <property type="entry name" value="HAE1 FAMILY EFFLUX PUMP MFP COMPONENT"/>
    <property type="match status" value="1"/>
</dbReference>
<dbReference type="InterPro" id="IPR006143">
    <property type="entry name" value="RND_pump_MFP"/>
</dbReference>
<gene>
    <name evidence="6" type="ORF">GCM10025772_11160</name>
</gene>
<comment type="similarity">
    <text evidence="1">Belongs to the membrane fusion protein (MFP) (TC 8.A.1) family.</text>
</comment>
<reference evidence="7" key="1">
    <citation type="journal article" date="2019" name="Int. J. Syst. Evol. Microbiol.">
        <title>The Global Catalogue of Microorganisms (GCM) 10K type strain sequencing project: providing services to taxonomists for standard genome sequencing and annotation.</title>
        <authorList>
            <consortium name="The Broad Institute Genomics Platform"/>
            <consortium name="The Broad Institute Genome Sequencing Center for Infectious Disease"/>
            <person name="Wu L."/>
            <person name="Ma J."/>
        </authorList>
    </citation>
    <scope>NUCLEOTIDE SEQUENCE [LARGE SCALE GENOMIC DNA]</scope>
    <source>
        <strain evidence="7">JCM 18720</strain>
    </source>
</reference>
<evidence type="ECO:0000256" key="2">
    <source>
        <dbReference type="SAM" id="SignalP"/>
    </source>
</evidence>
<feature type="domain" description="Multidrug resistance protein MdtA-like barrel-sandwich hybrid" evidence="3">
    <location>
        <begin position="65"/>
        <end position="187"/>
    </location>
</feature>
<evidence type="ECO:0000313" key="6">
    <source>
        <dbReference type="EMBL" id="GAA5189238.1"/>
    </source>
</evidence>
<feature type="domain" description="CusB-like beta-barrel" evidence="4">
    <location>
        <begin position="198"/>
        <end position="270"/>
    </location>
</feature>
<protein>
    <submittedName>
        <fullName evidence="6">Efflux RND transporter periplasmic adaptor subunit</fullName>
    </submittedName>
</protein>
<dbReference type="InterPro" id="IPR058637">
    <property type="entry name" value="YknX-like_C"/>
</dbReference>
<dbReference type="InterPro" id="IPR058792">
    <property type="entry name" value="Beta-barrel_RND_2"/>
</dbReference>
<evidence type="ECO:0000259" key="5">
    <source>
        <dbReference type="Pfam" id="PF25989"/>
    </source>
</evidence>
<dbReference type="Pfam" id="PF25917">
    <property type="entry name" value="BSH_RND"/>
    <property type="match status" value="1"/>
</dbReference>
<feature type="chain" id="PRO_5047007831" evidence="2">
    <location>
        <begin position="27"/>
        <end position="362"/>
    </location>
</feature>
<proteinExistence type="inferred from homology"/>
<evidence type="ECO:0000256" key="1">
    <source>
        <dbReference type="ARBA" id="ARBA00009477"/>
    </source>
</evidence>
<accession>A0ABP9RYR4</accession>
<dbReference type="InterPro" id="IPR058625">
    <property type="entry name" value="MdtA-like_BSH"/>
</dbReference>
<dbReference type="Proteomes" id="UP001501600">
    <property type="component" value="Unassembled WGS sequence"/>
</dbReference>
<dbReference type="EMBL" id="BAABLF010000006">
    <property type="protein sequence ID" value="GAA5189238.1"/>
    <property type="molecule type" value="Genomic_DNA"/>
</dbReference>
<sequence length="362" mass="38805">MSKNTLLLCLALIVAAALSYPLLDHAESDPKRTGASAVEVETGVVDGVVLPERLALVSNLEAWQTVTIAPEVSGRLVRLMVDSGDRVSEGQLLARLDDKQQRAQRDETRAYLQEARRQLQERQRLSDKGAISASELAAQEAEVAMAEARLLGAEAELEKRTLVAPFAGVIGLVSHAPGAHLTSGESLMTLDELERLRLDLAVPQRYLTALQSGQQVQAQIDTYPNRQFDGTLIALDSRVNPGDMTVAARFEFANGAGLLKPGMLTRIDLALPATPRPVIPVQAMEYAGSDRFVYRVDQAGVAQRTQIEPGIRQGSMLAVESGLSVGDRIVVKGLVSVKDGRPVTEVGVSASQSGGRQGEAAR</sequence>
<dbReference type="PANTHER" id="PTHR30469">
    <property type="entry name" value="MULTIDRUG RESISTANCE PROTEIN MDTA"/>
    <property type="match status" value="1"/>
</dbReference>
<dbReference type="Pfam" id="PF25954">
    <property type="entry name" value="Beta-barrel_RND_2"/>
    <property type="match status" value="1"/>
</dbReference>
<keyword evidence="7" id="KW-1185">Reference proteome</keyword>